<dbReference type="InterPro" id="IPR011006">
    <property type="entry name" value="CheY-like_superfamily"/>
</dbReference>
<organism evidence="5 6">
    <name type="scientific">Thalassospira mesophila</name>
    <dbReference type="NCBI Taxonomy" id="1293891"/>
    <lineage>
        <taxon>Bacteria</taxon>
        <taxon>Pseudomonadati</taxon>
        <taxon>Pseudomonadota</taxon>
        <taxon>Alphaproteobacteria</taxon>
        <taxon>Rhodospirillales</taxon>
        <taxon>Thalassospiraceae</taxon>
        <taxon>Thalassospira</taxon>
    </lineage>
</organism>
<dbReference type="SUPFAM" id="SSF46894">
    <property type="entry name" value="C-terminal effector domain of the bipartite response regulators"/>
    <property type="match status" value="1"/>
</dbReference>
<reference evidence="5 6" key="1">
    <citation type="submission" date="2014-03" db="EMBL/GenBank/DDBJ databases">
        <title>The draft genome sequence of Thalassospira mesophila JCM 18969.</title>
        <authorList>
            <person name="Lai Q."/>
            <person name="Shao Z."/>
        </authorList>
    </citation>
    <scope>NUCLEOTIDE SEQUENCE [LARGE SCALE GENOMIC DNA]</scope>
    <source>
        <strain evidence="5 6">JCM 18969</strain>
    </source>
</reference>
<dbReference type="GO" id="GO:0003677">
    <property type="term" value="F:DNA binding"/>
    <property type="evidence" value="ECO:0007669"/>
    <property type="project" value="UniProtKB-KW"/>
</dbReference>
<evidence type="ECO:0000313" key="5">
    <source>
        <dbReference type="EMBL" id="OSQ35399.1"/>
    </source>
</evidence>
<dbReference type="SMART" id="SM00421">
    <property type="entry name" value="HTH_LUXR"/>
    <property type="match status" value="1"/>
</dbReference>
<gene>
    <name evidence="5" type="ORF">TMES_21350</name>
</gene>
<feature type="modified residue" description="4-aspartylphosphate" evidence="2">
    <location>
        <position position="58"/>
    </location>
</feature>
<dbReference type="CDD" id="cd06170">
    <property type="entry name" value="LuxR_C_like"/>
    <property type="match status" value="1"/>
</dbReference>
<keyword evidence="6" id="KW-1185">Reference proteome</keyword>
<proteinExistence type="predicted"/>
<dbReference type="GO" id="GO:0000160">
    <property type="term" value="P:phosphorelay signal transduction system"/>
    <property type="evidence" value="ECO:0007669"/>
    <property type="project" value="InterPro"/>
</dbReference>
<dbReference type="Gene3D" id="3.40.50.2300">
    <property type="match status" value="1"/>
</dbReference>
<dbReference type="PANTHER" id="PTHR43214:SF44">
    <property type="entry name" value="TWO-COMPONENT RESPONSE REGULATOR"/>
    <property type="match status" value="1"/>
</dbReference>
<comment type="caution">
    <text evidence="5">The sequence shown here is derived from an EMBL/GenBank/DDBJ whole genome shotgun (WGS) entry which is preliminary data.</text>
</comment>
<dbReference type="AlphaFoldDB" id="A0A1Y2KUU1"/>
<dbReference type="InterPro" id="IPR036388">
    <property type="entry name" value="WH-like_DNA-bd_sf"/>
</dbReference>
<evidence type="ECO:0000313" key="6">
    <source>
        <dbReference type="Proteomes" id="UP000193391"/>
    </source>
</evidence>
<dbReference type="Pfam" id="PF00072">
    <property type="entry name" value="Response_reg"/>
    <property type="match status" value="1"/>
</dbReference>
<evidence type="ECO:0000256" key="1">
    <source>
        <dbReference type="ARBA" id="ARBA00023125"/>
    </source>
</evidence>
<evidence type="ECO:0000259" key="3">
    <source>
        <dbReference type="PROSITE" id="PS50043"/>
    </source>
</evidence>
<dbReference type="InterPro" id="IPR000792">
    <property type="entry name" value="Tscrpt_reg_LuxR_C"/>
</dbReference>
<protein>
    <recommendedName>
        <fullName evidence="7">LuxR family transcriptional regulator</fullName>
    </recommendedName>
</protein>
<evidence type="ECO:0008006" key="7">
    <source>
        <dbReference type="Google" id="ProtNLM"/>
    </source>
</evidence>
<dbReference type="PROSITE" id="PS50043">
    <property type="entry name" value="HTH_LUXR_2"/>
    <property type="match status" value="1"/>
</dbReference>
<keyword evidence="1" id="KW-0238">DNA-binding</keyword>
<evidence type="ECO:0000256" key="2">
    <source>
        <dbReference type="PROSITE-ProRule" id="PRU00169"/>
    </source>
</evidence>
<dbReference type="EMBL" id="JFKA01000020">
    <property type="protein sequence ID" value="OSQ35399.1"/>
    <property type="molecule type" value="Genomic_DNA"/>
</dbReference>
<sequence>MPDLNVMTHILVVDDSPETLTMLTDALSMEGMNVEVATSGRQAFGLVENNIPDLVLMDAMMPGIDGFETCRVLKSEKGCEDVPVVFMTGFQESEHVVRALASGGVDFVAKPVILDQLFARIRVHLANARRARSARKALDSTGRRIVACDPAGVILWVTPQAGELMRRAGLRCDETARLPWEITDALLSADGPDTAESRGVIRFSRGGVDIDFRLLDDAENGERLIRLVDASRGSDEEQLAQAFGLTLREAEVLLWITHGKSNKEIAEILQMSPRTVNKHLEQIFVKLAVENRTAAATMSVRILWRD</sequence>
<dbReference type="STRING" id="1293891.TMES_21350"/>
<dbReference type="GO" id="GO:0006355">
    <property type="term" value="P:regulation of DNA-templated transcription"/>
    <property type="evidence" value="ECO:0007669"/>
    <property type="project" value="InterPro"/>
</dbReference>
<dbReference type="PRINTS" id="PR00038">
    <property type="entry name" value="HTHLUXR"/>
</dbReference>
<dbReference type="InterPro" id="IPR016032">
    <property type="entry name" value="Sig_transdc_resp-reg_C-effctor"/>
</dbReference>
<dbReference type="InterPro" id="IPR001789">
    <property type="entry name" value="Sig_transdc_resp-reg_receiver"/>
</dbReference>
<name>A0A1Y2KUU1_9PROT</name>
<keyword evidence="2" id="KW-0597">Phosphoprotein</keyword>
<dbReference type="PROSITE" id="PS50110">
    <property type="entry name" value="RESPONSE_REGULATORY"/>
    <property type="match status" value="1"/>
</dbReference>
<dbReference type="SMART" id="SM00448">
    <property type="entry name" value="REC"/>
    <property type="match status" value="1"/>
</dbReference>
<accession>A0A1Y2KUU1</accession>
<dbReference type="Pfam" id="PF00196">
    <property type="entry name" value="GerE"/>
    <property type="match status" value="1"/>
</dbReference>
<evidence type="ECO:0000259" key="4">
    <source>
        <dbReference type="PROSITE" id="PS50110"/>
    </source>
</evidence>
<dbReference type="Gene3D" id="1.10.10.10">
    <property type="entry name" value="Winged helix-like DNA-binding domain superfamily/Winged helix DNA-binding domain"/>
    <property type="match status" value="1"/>
</dbReference>
<dbReference type="RefSeq" id="WP_085586429.1">
    <property type="nucleotide sequence ID" value="NZ_JFKA01000020.1"/>
</dbReference>
<dbReference type="SUPFAM" id="SSF52172">
    <property type="entry name" value="CheY-like"/>
    <property type="match status" value="1"/>
</dbReference>
<feature type="domain" description="Response regulatory" evidence="4">
    <location>
        <begin position="9"/>
        <end position="125"/>
    </location>
</feature>
<feature type="domain" description="HTH luxR-type" evidence="3">
    <location>
        <begin position="238"/>
        <end position="303"/>
    </location>
</feature>
<dbReference type="InterPro" id="IPR039420">
    <property type="entry name" value="WalR-like"/>
</dbReference>
<dbReference type="Proteomes" id="UP000193391">
    <property type="component" value="Unassembled WGS sequence"/>
</dbReference>
<dbReference type="PANTHER" id="PTHR43214">
    <property type="entry name" value="TWO-COMPONENT RESPONSE REGULATOR"/>
    <property type="match status" value="1"/>
</dbReference>
<dbReference type="OrthoDB" id="5292887at2"/>